<name>A0ABR1TE86_9PEZI</name>
<dbReference type="EMBL" id="JAQQWK010000003">
    <property type="protein sequence ID" value="KAK8044089.1"/>
    <property type="molecule type" value="Genomic_DNA"/>
</dbReference>
<protein>
    <submittedName>
        <fullName evidence="2">Uncharacterized protein</fullName>
    </submittedName>
</protein>
<sequence length="279" mass="30236">MADGGDIREGMGAMTPKGAGGGAGLLPFFEDGFGRGARALEELRIRLLLPEWLLLVGGPPFGFRRWSLFEVVLLFGCHGRGHGFALLDIREGLARPPPPRYPRGDWLVVFFFIVVVVVVIRRLGLRYRPGRAAAAGPAHARLLELVSVLHEVEALHPLVQTGLGFGWRVGHRPSPAAEVLLGARLPVCRGPDARIPLRTVLRPRPGPLPLPVLLLLILLAGRQCPRVLVLVPGGVPAVSRHHRFSFLGLLLVCLEHLGVALAPGRFRGLFGLVLVNVQE</sequence>
<keyword evidence="1" id="KW-0472">Membrane</keyword>
<evidence type="ECO:0000313" key="3">
    <source>
        <dbReference type="Proteomes" id="UP001444661"/>
    </source>
</evidence>
<gene>
    <name evidence="2" type="ORF">PG993_004113</name>
</gene>
<organism evidence="2 3">
    <name type="scientific">Apiospora rasikravindrae</name>
    <dbReference type="NCBI Taxonomy" id="990691"/>
    <lineage>
        <taxon>Eukaryota</taxon>
        <taxon>Fungi</taxon>
        <taxon>Dikarya</taxon>
        <taxon>Ascomycota</taxon>
        <taxon>Pezizomycotina</taxon>
        <taxon>Sordariomycetes</taxon>
        <taxon>Xylariomycetidae</taxon>
        <taxon>Amphisphaeriales</taxon>
        <taxon>Apiosporaceae</taxon>
        <taxon>Apiospora</taxon>
    </lineage>
</organism>
<keyword evidence="1" id="KW-1133">Transmembrane helix</keyword>
<reference evidence="2 3" key="1">
    <citation type="submission" date="2023-01" db="EMBL/GenBank/DDBJ databases">
        <title>Analysis of 21 Apiospora genomes using comparative genomics revels a genus with tremendous synthesis potential of carbohydrate active enzymes and secondary metabolites.</title>
        <authorList>
            <person name="Sorensen T."/>
        </authorList>
    </citation>
    <scope>NUCLEOTIDE SEQUENCE [LARGE SCALE GENOMIC DNA]</scope>
    <source>
        <strain evidence="2 3">CBS 33761</strain>
    </source>
</reference>
<proteinExistence type="predicted"/>
<feature type="transmembrane region" description="Helical" evidence="1">
    <location>
        <begin position="106"/>
        <end position="124"/>
    </location>
</feature>
<keyword evidence="3" id="KW-1185">Reference proteome</keyword>
<comment type="caution">
    <text evidence="2">The sequence shown here is derived from an EMBL/GenBank/DDBJ whole genome shotgun (WGS) entry which is preliminary data.</text>
</comment>
<keyword evidence="1" id="KW-0812">Transmembrane</keyword>
<accession>A0ABR1TE86</accession>
<feature type="transmembrane region" description="Helical" evidence="1">
    <location>
        <begin position="243"/>
        <end position="262"/>
    </location>
</feature>
<evidence type="ECO:0000256" key="1">
    <source>
        <dbReference type="SAM" id="Phobius"/>
    </source>
</evidence>
<dbReference type="Proteomes" id="UP001444661">
    <property type="component" value="Unassembled WGS sequence"/>
</dbReference>
<evidence type="ECO:0000313" key="2">
    <source>
        <dbReference type="EMBL" id="KAK8044089.1"/>
    </source>
</evidence>